<name>A0A8X6HBK4_TRICU</name>
<dbReference type="AlphaFoldDB" id="A0A8X6HBK4"/>
<gene>
    <name evidence="1" type="ORF">TNCT_62871</name>
</gene>
<dbReference type="Proteomes" id="UP000887116">
    <property type="component" value="Unassembled WGS sequence"/>
</dbReference>
<accession>A0A8X6HBK4</accession>
<evidence type="ECO:0000313" key="2">
    <source>
        <dbReference type="Proteomes" id="UP000887116"/>
    </source>
</evidence>
<reference evidence="1" key="1">
    <citation type="submission" date="2020-07" db="EMBL/GenBank/DDBJ databases">
        <title>Multicomponent nature underlies the extraordinary mechanical properties of spider dragline silk.</title>
        <authorList>
            <person name="Kono N."/>
            <person name="Nakamura H."/>
            <person name="Mori M."/>
            <person name="Yoshida Y."/>
            <person name="Ohtoshi R."/>
            <person name="Malay A.D."/>
            <person name="Moran D.A.P."/>
            <person name="Tomita M."/>
            <person name="Numata K."/>
            <person name="Arakawa K."/>
        </authorList>
    </citation>
    <scope>NUCLEOTIDE SEQUENCE</scope>
</reference>
<protein>
    <submittedName>
        <fullName evidence="1">Uncharacterized protein</fullName>
    </submittedName>
</protein>
<proteinExistence type="predicted"/>
<comment type="caution">
    <text evidence="1">The sequence shown here is derived from an EMBL/GenBank/DDBJ whole genome shotgun (WGS) entry which is preliminary data.</text>
</comment>
<keyword evidence="2" id="KW-1185">Reference proteome</keyword>
<dbReference type="EMBL" id="BMAO01027930">
    <property type="protein sequence ID" value="GFR20597.1"/>
    <property type="molecule type" value="Genomic_DNA"/>
</dbReference>
<organism evidence="1 2">
    <name type="scientific">Trichonephila clavata</name>
    <name type="common">Joro spider</name>
    <name type="synonym">Nephila clavata</name>
    <dbReference type="NCBI Taxonomy" id="2740835"/>
    <lineage>
        <taxon>Eukaryota</taxon>
        <taxon>Metazoa</taxon>
        <taxon>Ecdysozoa</taxon>
        <taxon>Arthropoda</taxon>
        <taxon>Chelicerata</taxon>
        <taxon>Arachnida</taxon>
        <taxon>Araneae</taxon>
        <taxon>Araneomorphae</taxon>
        <taxon>Entelegynae</taxon>
        <taxon>Araneoidea</taxon>
        <taxon>Nephilidae</taxon>
        <taxon>Trichonephila</taxon>
    </lineage>
</organism>
<sequence>MKLSVYFRSLEDNETIVTKRLGAGTMGARIVAEGKVDIIFTTIRLNSSYEFIIGSARRSDDKKIPDVLKEGMIKRVVARKVIVPCLVKKLVSVVCGRYVAIR</sequence>
<evidence type="ECO:0000313" key="1">
    <source>
        <dbReference type="EMBL" id="GFR20597.1"/>
    </source>
</evidence>